<evidence type="ECO:0000256" key="6">
    <source>
        <dbReference type="SAM" id="Phobius"/>
    </source>
</evidence>
<dbReference type="GO" id="GO:0005886">
    <property type="term" value="C:plasma membrane"/>
    <property type="evidence" value="ECO:0007669"/>
    <property type="project" value="UniProtKB-SubCell"/>
</dbReference>
<dbReference type="SUPFAM" id="SSF103473">
    <property type="entry name" value="MFS general substrate transporter"/>
    <property type="match status" value="1"/>
</dbReference>
<feature type="transmembrane region" description="Helical" evidence="6">
    <location>
        <begin position="104"/>
        <end position="123"/>
    </location>
</feature>
<protein>
    <submittedName>
        <fullName evidence="7">MFS transporter</fullName>
    </submittedName>
</protein>
<evidence type="ECO:0000256" key="1">
    <source>
        <dbReference type="ARBA" id="ARBA00004651"/>
    </source>
</evidence>
<sequence>MRYGRVAGRRDDSDALPRIGWGARVRSAAAPLSVPAYRLHFTARLLSWTGSAVAPIGLAFAVLHIEDGAGGLGLVLAAGMVPQILLLLVGGVVADRLARARVMVWSNVVCFAAEGLAALLLYADVARVWHLAAMSAGCGAASAFFTPAASGVVVEVVPQEMRHAANALLKIGQNTVKVGGPALGGVLVAVAGPAWVIGWDALTFAAAAVLCAKIKLAPSRVKMRAGFVTDLREGWRDFWSRTWLWIMVVQGSVIVPMWLVGYQLLGPVYGQRFLGGSGPWGLVVSGFTGGLIAGAALALMWKPRRIGLVVCFGTGFMALPLAMMALDLPVLVLIGVTAVAGTGLAVSMTTWASLVQERIPKDRLSRTTSYSTLGQLLPVPLGYLAAGPAAELLGVRAVLAVAAVVIAAAATSPLLIRQIRELSRAVTDESVDSELTSVARAPR</sequence>
<dbReference type="GO" id="GO:0022857">
    <property type="term" value="F:transmembrane transporter activity"/>
    <property type="evidence" value="ECO:0007669"/>
    <property type="project" value="InterPro"/>
</dbReference>
<proteinExistence type="predicted"/>
<dbReference type="AlphaFoldDB" id="A0A918T7P4"/>
<comment type="caution">
    <text evidence="7">The sequence shown here is derived from an EMBL/GenBank/DDBJ whole genome shotgun (WGS) entry which is preliminary data.</text>
</comment>
<evidence type="ECO:0000313" key="8">
    <source>
        <dbReference type="Proteomes" id="UP000644020"/>
    </source>
</evidence>
<feature type="transmembrane region" description="Helical" evidence="6">
    <location>
        <begin position="129"/>
        <end position="157"/>
    </location>
</feature>
<feature type="transmembrane region" description="Helical" evidence="6">
    <location>
        <begin position="178"/>
        <end position="196"/>
    </location>
</feature>
<dbReference type="Gene3D" id="1.20.1250.20">
    <property type="entry name" value="MFS general substrate transporter like domains"/>
    <property type="match status" value="1"/>
</dbReference>
<keyword evidence="3 6" id="KW-0812">Transmembrane</keyword>
<feature type="transmembrane region" description="Helical" evidence="6">
    <location>
        <begin position="202"/>
        <end position="221"/>
    </location>
</feature>
<accession>A0A918T7P4</accession>
<name>A0A918T7P4_9ACTN</name>
<evidence type="ECO:0000256" key="5">
    <source>
        <dbReference type="ARBA" id="ARBA00023136"/>
    </source>
</evidence>
<dbReference type="Pfam" id="PF07690">
    <property type="entry name" value="MFS_1"/>
    <property type="match status" value="1"/>
</dbReference>
<feature type="transmembrane region" description="Helical" evidence="6">
    <location>
        <begin position="242"/>
        <end position="260"/>
    </location>
</feature>
<feature type="transmembrane region" description="Helical" evidence="6">
    <location>
        <begin position="280"/>
        <end position="299"/>
    </location>
</feature>
<keyword evidence="4 6" id="KW-1133">Transmembrane helix</keyword>
<dbReference type="PANTHER" id="PTHR23513">
    <property type="entry name" value="INTEGRAL MEMBRANE EFFLUX PROTEIN-RELATED"/>
    <property type="match status" value="1"/>
</dbReference>
<feature type="transmembrane region" description="Helical" evidence="6">
    <location>
        <begin position="367"/>
        <end position="386"/>
    </location>
</feature>
<feature type="transmembrane region" description="Helical" evidence="6">
    <location>
        <begin position="306"/>
        <end position="326"/>
    </location>
</feature>
<evidence type="ECO:0000256" key="3">
    <source>
        <dbReference type="ARBA" id="ARBA00022692"/>
    </source>
</evidence>
<evidence type="ECO:0000256" key="4">
    <source>
        <dbReference type="ARBA" id="ARBA00022989"/>
    </source>
</evidence>
<dbReference type="PANTHER" id="PTHR23513:SF11">
    <property type="entry name" value="STAPHYLOFERRIN A TRANSPORTER"/>
    <property type="match status" value="1"/>
</dbReference>
<dbReference type="EMBL" id="BMUL01000025">
    <property type="protein sequence ID" value="GHB09292.1"/>
    <property type="molecule type" value="Genomic_DNA"/>
</dbReference>
<feature type="transmembrane region" description="Helical" evidence="6">
    <location>
        <begin position="45"/>
        <end position="65"/>
    </location>
</feature>
<dbReference type="CDD" id="cd06173">
    <property type="entry name" value="MFS_MefA_like"/>
    <property type="match status" value="1"/>
</dbReference>
<comment type="subcellular location">
    <subcellularLocation>
        <location evidence="1">Cell membrane</location>
        <topology evidence="1">Multi-pass membrane protein</topology>
    </subcellularLocation>
</comment>
<feature type="transmembrane region" description="Helical" evidence="6">
    <location>
        <begin position="392"/>
        <end position="416"/>
    </location>
</feature>
<organism evidence="7 8">
    <name type="scientific">Streptomyces termitum</name>
    <dbReference type="NCBI Taxonomy" id="67368"/>
    <lineage>
        <taxon>Bacteria</taxon>
        <taxon>Bacillati</taxon>
        <taxon>Actinomycetota</taxon>
        <taxon>Actinomycetes</taxon>
        <taxon>Kitasatosporales</taxon>
        <taxon>Streptomycetaceae</taxon>
        <taxon>Streptomyces</taxon>
    </lineage>
</organism>
<reference evidence="7" key="1">
    <citation type="journal article" date="2014" name="Int. J. Syst. Evol. Microbiol.">
        <title>Complete genome sequence of Corynebacterium casei LMG S-19264T (=DSM 44701T), isolated from a smear-ripened cheese.</title>
        <authorList>
            <consortium name="US DOE Joint Genome Institute (JGI-PGF)"/>
            <person name="Walter F."/>
            <person name="Albersmeier A."/>
            <person name="Kalinowski J."/>
            <person name="Ruckert C."/>
        </authorList>
    </citation>
    <scope>NUCLEOTIDE SEQUENCE</scope>
    <source>
        <strain evidence="7">JCM 4518</strain>
    </source>
</reference>
<evidence type="ECO:0000313" key="7">
    <source>
        <dbReference type="EMBL" id="GHB09292.1"/>
    </source>
</evidence>
<reference evidence="7" key="2">
    <citation type="submission" date="2020-09" db="EMBL/GenBank/DDBJ databases">
        <authorList>
            <person name="Sun Q."/>
            <person name="Ohkuma M."/>
        </authorList>
    </citation>
    <scope>NUCLEOTIDE SEQUENCE</scope>
    <source>
        <strain evidence="7">JCM 4518</strain>
    </source>
</reference>
<keyword evidence="2" id="KW-1003">Cell membrane</keyword>
<dbReference type="InterPro" id="IPR011701">
    <property type="entry name" value="MFS"/>
</dbReference>
<feature type="transmembrane region" description="Helical" evidence="6">
    <location>
        <begin position="332"/>
        <end position="355"/>
    </location>
</feature>
<gene>
    <name evidence="7" type="ORF">GCM10010305_60340</name>
</gene>
<dbReference type="InterPro" id="IPR036259">
    <property type="entry name" value="MFS_trans_sf"/>
</dbReference>
<feature type="transmembrane region" description="Helical" evidence="6">
    <location>
        <begin position="71"/>
        <end position="92"/>
    </location>
</feature>
<keyword evidence="5 6" id="KW-0472">Membrane</keyword>
<evidence type="ECO:0000256" key="2">
    <source>
        <dbReference type="ARBA" id="ARBA00022475"/>
    </source>
</evidence>
<keyword evidence="8" id="KW-1185">Reference proteome</keyword>
<dbReference type="Proteomes" id="UP000644020">
    <property type="component" value="Unassembled WGS sequence"/>
</dbReference>